<proteinExistence type="predicted"/>
<dbReference type="AlphaFoldDB" id="A0A3S9ADJ8"/>
<dbReference type="InterPro" id="IPR023214">
    <property type="entry name" value="HAD_sf"/>
</dbReference>
<sequence>MDNTILRSKINFIAMKDEIAQYLIANKFLDEYFPVNDHTTSTIIEHVQRTDHWDNRLQNMLWDIAKKHELMGMSGAGLEPGVREVLLGLHGKFKLVILTNNSYAAAMTALSNHRISHFFDAIIGREQMKFMKPAPDGVYAIFEKYPEYSPNDWISVGDAWIDGKAAQDAGVKFISYQGDIDKMKSKGVFPFASIYDLAQLEQIV</sequence>
<evidence type="ECO:0000313" key="2">
    <source>
        <dbReference type="Proteomes" id="UP000272528"/>
    </source>
</evidence>
<dbReference type="PANTHER" id="PTHR43434">
    <property type="entry name" value="PHOSPHOGLYCOLATE PHOSPHATASE"/>
    <property type="match status" value="1"/>
</dbReference>
<dbReference type="Pfam" id="PF13419">
    <property type="entry name" value="HAD_2"/>
    <property type="match status" value="1"/>
</dbReference>
<dbReference type="PANTHER" id="PTHR43434:SF1">
    <property type="entry name" value="PHOSPHOGLYCOLATE PHOSPHATASE"/>
    <property type="match status" value="1"/>
</dbReference>
<evidence type="ECO:0000313" key="1">
    <source>
        <dbReference type="EMBL" id="AZN43768.1"/>
    </source>
</evidence>
<dbReference type="EMBL" id="CP034437">
    <property type="protein sequence ID" value="AZN43768.1"/>
    <property type="molecule type" value="Genomic_DNA"/>
</dbReference>
<dbReference type="Gene3D" id="3.40.50.1000">
    <property type="entry name" value="HAD superfamily/HAD-like"/>
    <property type="match status" value="1"/>
</dbReference>
<dbReference type="InterPro" id="IPR036412">
    <property type="entry name" value="HAD-like_sf"/>
</dbReference>
<dbReference type="GO" id="GO:0008967">
    <property type="term" value="F:phosphoglycolate phosphatase activity"/>
    <property type="evidence" value="ECO:0007669"/>
    <property type="project" value="TreeGrafter"/>
</dbReference>
<reference evidence="2" key="1">
    <citation type="submission" date="2018-12" db="EMBL/GenBank/DDBJ databases">
        <title>Genome sequence of Peanibacillus sp.</title>
        <authorList>
            <person name="Subramani G."/>
            <person name="Srinivasan S."/>
            <person name="Kim M.K."/>
        </authorList>
    </citation>
    <scope>NUCLEOTIDE SEQUENCE [LARGE SCALE GENOMIC DNA]</scope>
    <source>
        <strain evidence="2">18JY67-1</strain>
    </source>
</reference>
<dbReference type="GO" id="GO:0006281">
    <property type="term" value="P:DNA repair"/>
    <property type="evidence" value="ECO:0007669"/>
    <property type="project" value="TreeGrafter"/>
</dbReference>
<dbReference type="KEGG" id="palb:EJC50_17975"/>
<dbReference type="InterPro" id="IPR050155">
    <property type="entry name" value="HAD-like_hydrolase_sf"/>
</dbReference>
<protein>
    <submittedName>
        <fullName evidence="1">HAD family hydrolase</fullName>
    </submittedName>
</protein>
<dbReference type="InterPro" id="IPR006439">
    <property type="entry name" value="HAD-SF_hydro_IA"/>
</dbReference>
<name>A0A3S9ADJ8_9BACL</name>
<dbReference type="OrthoDB" id="9807630at2"/>
<keyword evidence="2" id="KW-1185">Reference proteome</keyword>
<dbReference type="NCBIfam" id="TIGR01549">
    <property type="entry name" value="HAD-SF-IA-v1"/>
    <property type="match status" value="1"/>
</dbReference>
<dbReference type="Proteomes" id="UP000272528">
    <property type="component" value="Chromosome"/>
</dbReference>
<accession>A0A3S9ADJ8</accession>
<dbReference type="SUPFAM" id="SSF56784">
    <property type="entry name" value="HAD-like"/>
    <property type="match status" value="1"/>
</dbReference>
<gene>
    <name evidence="1" type="ORF">EJC50_17975</name>
</gene>
<dbReference type="InterPro" id="IPR041492">
    <property type="entry name" value="HAD_2"/>
</dbReference>
<keyword evidence="1" id="KW-0378">Hydrolase</keyword>
<organism evidence="1 2">
    <name type="scientific">Paenibacillus albus</name>
    <dbReference type="NCBI Taxonomy" id="2495582"/>
    <lineage>
        <taxon>Bacteria</taxon>
        <taxon>Bacillati</taxon>
        <taxon>Bacillota</taxon>
        <taxon>Bacilli</taxon>
        <taxon>Bacillales</taxon>
        <taxon>Paenibacillaceae</taxon>
        <taxon>Paenibacillus</taxon>
    </lineage>
</organism>